<dbReference type="EMBL" id="OX465082">
    <property type="protein sequence ID" value="CAI9290937.1"/>
    <property type="molecule type" value="Genomic_DNA"/>
</dbReference>
<organism evidence="3 4">
    <name type="scientific">Lactuca saligna</name>
    <name type="common">Willowleaf lettuce</name>
    <dbReference type="NCBI Taxonomy" id="75948"/>
    <lineage>
        <taxon>Eukaryota</taxon>
        <taxon>Viridiplantae</taxon>
        <taxon>Streptophyta</taxon>
        <taxon>Embryophyta</taxon>
        <taxon>Tracheophyta</taxon>
        <taxon>Spermatophyta</taxon>
        <taxon>Magnoliopsida</taxon>
        <taxon>eudicotyledons</taxon>
        <taxon>Gunneridae</taxon>
        <taxon>Pentapetalae</taxon>
        <taxon>asterids</taxon>
        <taxon>campanulids</taxon>
        <taxon>Asterales</taxon>
        <taxon>Asteraceae</taxon>
        <taxon>Cichorioideae</taxon>
        <taxon>Cichorieae</taxon>
        <taxon>Lactucinae</taxon>
        <taxon>Lactuca</taxon>
    </lineage>
</organism>
<keyword evidence="4" id="KW-1185">Reference proteome</keyword>
<sequence>MVCSLFVFLKCADIKTSARASGEQQPSIDRTPPCSIVCSPPLTTLLATGRRPSPPQLHRRLRPHSWLLEMGEKQQWTNEHLKCLLDTCIEEVESVGRKGLSLQKDSWIRLGRVLKEKFGVELTQKQMKNAYDNLKAKYTGWVYLKNKTGNIYNSQTNTFNLTAEEWDDFKKGHPKAASLRTIPLPFPDLCARLFDGNSATGNFRSYSTQSSSVAGASSCRVPPLQITATPFDAMDDDGVDTSHHEPPPSAASPSAASPSVASPSAGSPYTATPSGNPNKRAKPSTPVAPSASPSTSSPDGTSVTADDLAFEMKKALQSLTKGYTIPQCLEKLEVLQLGPTDPLRFVAYHIFGGTMNMREMWMHLPDVPEILRGWLEMTGVAHDSRILSEAVADPQASFPFPPPDKYYLCDAAYAHTRGFMAPYRNVSLFQQSADVKKQTVFLLQTADVWSTSSAAEACRCGLQTADILASEKQTAPKCCACSAHRNQK</sequence>
<evidence type="ECO:0000313" key="3">
    <source>
        <dbReference type="EMBL" id="CAI9290937.1"/>
    </source>
</evidence>
<proteinExistence type="predicted"/>
<evidence type="ECO:0000256" key="1">
    <source>
        <dbReference type="SAM" id="MobiDB-lite"/>
    </source>
</evidence>
<evidence type="ECO:0000259" key="2">
    <source>
        <dbReference type="Pfam" id="PF12776"/>
    </source>
</evidence>
<feature type="compositionally biased region" description="Low complexity" evidence="1">
    <location>
        <begin position="251"/>
        <end position="268"/>
    </location>
</feature>
<accession>A0AA36ECZ6</accession>
<protein>
    <recommendedName>
        <fullName evidence="2">Myb/SANT-like domain-containing protein</fullName>
    </recommendedName>
</protein>
<dbReference type="AlphaFoldDB" id="A0AA36ECZ6"/>
<evidence type="ECO:0000313" key="4">
    <source>
        <dbReference type="Proteomes" id="UP001177003"/>
    </source>
</evidence>
<feature type="region of interest" description="Disordered" evidence="1">
    <location>
        <begin position="229"/>
        <end position="303"/>
    </location>
</feature>
<reference evidence="3" key="1">
    <citation type="submission" date="2023-04" db="EMBL/GenBank/DDBJ databases">
        <authorList>
            <person name="Vijverberg K."/>
            <person name="Xiong W."/>
            <person name="Schranz E."/>
        </authorList>
    </citation>
    <scope>NUCLEOTIDE SEQUENCE</scope>
</reference>
<dbReference type="InterPro" id="IPR024752">
    <property type="entry name" value="Myb/SANT-like_dom"/>
</dbReference>
<feature type="compositionally biased region" description="Low complexity" evidence="1">
    <location>
        <begin position="283"/>
        <end position="303"/>
    </location>
</feature>
<dbReference type="Proteomes" id="UP001177003">
    <property type="component" value="Chromosome 6"/>
</dbReference>
<feature type="domain" description="Myb/SANT-like" evidence="2">
    <location>
        <begin position="75"/>
        <end position="168"/>
    </location>
</feature>
<dbReference type="PANTHER" id="PTHR31704">
    <property type="entry name" value="MYB/SANT-LIKE DNA-BINDING DOMAIN PROTEIN-RELATED"/>
    <property type="match status" value="1"/>
</dbReference>
<dbReference type="PANTHER" id="PTHR31704:SF40">
    <property type="entry name" value="MYB_SANT-LIKE DOMAIN-CONTAINING PROTEIN"/>
    <property type="match status" value="1"/>
</dbReference>
<dbReference type="Pfam" id="PF12776">
    <property type="entry name" value="Myb_DNA-bind_3"/>
    <property type="match status" value="1"/>
</dbReference>
<gene>
    <name evidence="3" type="ORF">LSALG_LOCUS30108</name>
</gene>
<name>A0AA36ECZ6_LACSI</name>